<reference evidence="2 3" key="1">
    <citation type="submission" date="2018-09" db="EMBL/GenBank/DDBJ databases">
        <title>Draft genome sequence of Rhodopseudomonas palustris 2.1.18.</title>
        <authorList>
            <person name="Robertson S.L."/>
            <person name="Meyer T.E."/>
            <person name="Kyndt J.A."/>
        </authorList>
    </citation>
    <scope>NUCLEOTIDE SEQUENCE [LARGE SCALE GENOMIC DNA]</scope>
    <source>
        <strain evidence="2 3">2.1.18</strain>
    </source>
</reference>
<feature type="domain" description="Amidase" evidence="1">
    <location>
        <begin position="29"/>
        <end position="197"/>
    </location>
</feature>
<dbReference type="EC" id="3.5.1.4" evidence="2"/>
<comment type="caution">
    <text evidence="2">The sequence shown here is derived from an EMBL/GenBank/DDBJ whole genome shotgun (WGS) entry which is preliminary data.</text>
</comment>
<dbReference type="InterPro" id="IPR036928">
    <property type="entry name" value="AS_sf"/>
</dbReference>
<dbReference type="Gene3D" id="3.90.1300.10">
    <property type="entry name" value="Amidase signature (AS) domain"/>
    <property type="match status" value="1"/>
</dbReference>
<dbReference type="InterPro" id="IPR020556">
    <property type="entry name" value="Amidase_CS"/>
</dbReference>
<dbReference type="Proteomes" id="UP000285523">
    <property type="component" value="Unassembled WGS sequence"/>
</dbReference>
<sequence>MTTATPDQRAKIAQDVGAFVPGPLLQVAATASGPLDGLSFAVKDLIDVAGTVTGGGNPDWQRTHEPAPRSAPVVDRLLAAGASVLGKTITDELAFSLEGVNEHYGTPLNTACPDRIPGGSSSGSASAVAAGLVDFALGTDTGGSVRVPASFCGLYGMRPTHNAISLDGVLPFAPSYDTVGWFARDAELLAKVGDVLLPPAKPAPIETLIIVRDAFAIADAPVAAALRDLCARLGVTQEITVFDGAEADWFEAYRILQGTENWRELGPWITATQPRFGEAIAPRFAGTAEITEDDVARWRPLRDAVRAKLRAQLGGGVAWLIPTAPCTALRKDAPGAGAQIGPFYGRALTLTSIAGHAGLPQINLPVATVDGCPVGLSLVAGAGQDRALLDAARTLIARLAHRAMA</sequence>
<dbReference type="AlphaFoldDB" id="A0A418VM32"/>
<dbReference type="EMBL" id="QYYD01000003">
    <property type="protein sequence ID" value="RJF77184.1"/>
    <property type="molecule type" value="Genomic_DNA"/>
</dbReference>
<dbReference type="OrthoDB" id="9777859at2"/>
<evidence type="ECO:0000259" key="1">
    <source>
        <dbReference type="Pfam" id="PF01425"/>
    </source>
</evidence>
<dbReference type="SUPFAM" id="SSF75304">
    <property type="entry name" value="Amidase signature (AS) enzymes"/>
    <property type="match status" value="1"/>
</dbReference>
<dbReference type="InterPro" id="IPR023631">
    <property type="entry name" value="Amidase_dom"/>
</dbReference>
<name>A0A418VM32_RHOPL</name>
<dbReference type="PANTHER" id="PTHR46310:SF7">
    <property type="entry name" value="AMIDASE 1"/>
    <property type="match status" value="1"/>
</dbReference>
<protein>
    <submittedName>
        <fullName evidence="2">Amidase</fullName>
        <ecNumber evidence="2">3.5.1.4</ecNumber>
    </submittedName>
</protein>
<accession>A0A418VM32</accession>
<evidence type="ECO:0000313" key="2">
    <source>
        <dbReference type="EMBL" id="RJF77184.1"/>
    </source>
</evidence>
<organism evidence="2 3">
    <name type="scientific">Rhodopseudomonas palustris</name>
    <dbReference type="NCBI Taxonomy" id="1076"/>
    <lineage>
        <taxon>Bacteria</taxon>
        <taxon>Pseudomonadati</taxon>
        <taxon>Pseudomonadota</taxon>
        <taxon>Alphaproteobacteria</taxon>
        <taxon>Hyphomicrobiales</taxon>
        <taxon>Nitrobacteraceae</taxon>
        <taxon>Rhodopseudomonas</taxon>
    </lineage>
</organism>
<dbReference type="NCBIfam" id="NF006169">
    <property type="entry name" value="PRK08310.1"/>
    <property type="match status" value="1"/>
</dbReference>
<dbReference type="GO" id="GO:0004040">
    <property type="term" value="F:amidase activity"/>
    <property type="evidence" value="ECO:0007669"/>
    <property type="project" value="UniProtKB-EC"/>
</dbReference>
<gene>
    <name evidence="2" type="ORF">D4Q52_04575</name>
</gene>
<keyword evidence="2" id="KW-0378">Hydrolase</keyword>
<evidence type="ECO:0000313" key="3">
    <source>
        <dbReference type="Proteomes" id="UP000285523"/>
    </source>
</evidence>
<dbReference type="PANTHER" id="PTHR46310">
    <property type="entry name" value="AMIDASE 1"/>
    <property type="match status" value="1"/>
</dbReference>
<proteinExistence type="predicted"/>
<dbReference type="PROSITE" id="PS00571">
    <property type="entry name" value="AMIDASES"/>
    <property type="match status" value="1"/>
</dbReference>
<dbReference type="Pfam" id="PF01425">
    <property type="entry name" value="Amidase"/>
    <property type="match status" value="1"/>
</dbReference>